<evidence type="ECO:0000256" key="2">
    <source>
        <dbReference type="ARBA" id="ARBA00022475"/>
    </source>
</evidence>
<dbReference type="GO" id="GO:0015920">
    <property type="term" value="P:lipopolysaccharide transport"/>
    <property type="evidence" value="ECO:0007669"/>
    <property type="project" value="TreeGrafter"/>
</dbReference>
<comment type="caution">
    <text evidence="7">The sequence shown here is derived from an EMBL/GenBank/DDBJ whole genome shotgun (WGS) entry which is preliminary data.</text>
</comment>
<reference evidence="7 8" key="1">
    <citation type="submission" date="2017-11" db="EMBL/GenBank/DDBJ databases">
        <title>Genome-resolved metagenomics identifies genetic mobility, metabolic interactions, and unexpected diversity in perchlorate-reducing communities.</title>
        <authorList>
            <person name="Barnum T.P."/>
            <person name="Figueroa I.A."/>
            <person name="Carlstrom C.I."/>
            <person name="Lucas L.N."/>
            <person name="Engelbrektson A.L."/>
            <person name="Coates J.D."/>
        </authorList>
    </citation>
    <scope>NUCLEOTIDE SEQUENCE [LARGE SCALE GENOMIC DNA]</scope>
    <source>
        <strain evidence="7">BM706</strain>
    </source>
</reference>
<dbReference type="Pfam" id="PF03739">
    <property type="entry name" value="LptF_LptG"/>
    <property type="match status" value="1"/>
</dbReference>
<dbReference type="EMBL" id="PKTG01000083">
    <property type="protein sequence ID" value="PLX17778.1"/>
    <property type="molecule type" value="Genomic_DNA"/>
</dbReference>
<evidence type="ECO:0000256" key="3">
    <source>
        <dbReference type="ARBA" id="ARBA00022692"/>
    </source>
</evidence>
<evidence type="ECO:0000256" key="1">
    <source>
        <dbReference type="ARBA" id="ARBA00004651"/>
    </source>
</evidence>
<accession>A0A2N5ZGF1</accession>
<feature type="transmembrane region" description="Helical" evidence="6">
    <location>
        <begin position="273"/>
        <end position="295"/>
    </location>
</feature>
<evidence type="ECO:0000313" key="8">
    <source>
        <dbReference type="Proteomes" id="UP000234857"/>
    </source>
</evidence>
<sequence length="333" mass="38645">MFKIIDRYIFKSLGGPFLFGVFSFFIIMSIDPLYETMHYILSQKKEVSDVLKWYSYKMLSSDLIFVFPMSVLLSTLITMGNFSRLSEIVALKAGGVSFFRIIRPVMVFATLISVMTFMVYEKVIPNAIEKEELYKKYKLQNIPHTIVKDNVFLREDVDRFLSIKRVNFRTRQFKFLMVYYFKDNKLIKTLGAKHGKVGKDEVWNLESGSINYFDDNETISKVERFDKHKLQLNNTLREIENFDKEDPNAMSFFELYKKIKSLSRHGVLDLNKYLVALYGKTAMPFSCLIFAVIGASMGTTSKRTGTFTNLGLSVIMIFIYYVITSFVKSYGVA</sequence>
<comment type="subcellular location">
    <subcellularLocation>
        <location evidence="1">Cell membrane</location>
        <topology evidence="1">Multi-pass membrane protein</topology>
    </subcellularLocation>
</comment>
<dbReference type="Proteomes" id="UP000234857">
    <property type="component" value="Unassembled WGS sequence"/>
</dbReference>
<feature type="transmembrane region" description="Helical" evidence="6">
    <location>
        <begin position="101"/>
        <end position="120"/>
    </location>
</feature>
<dbReference type="PANTHER" id="PTHR33529">
    <property type="entry name" value="SLR0882 PROTEIN-RELATED"/>
    <property type="match status" value="1"/>
</dbReference>
<organism evidence="7 8">
    <name type="scientific">Muiribacterium halophilum</name>
    <dbReference type="NCBI Taxonomy" id="2053465"/>
    <lineage>
        <taxon>Bacteria</taxon>
        <taxon>Candidatus Muiribacteriota</taxon>
        <taxon>Candidatus Muiribacteriia</taxon>
        <taxon>Candidatus Muiribacteriales</taxon>
        <taxon>Candidatus Muiribacteriaceae</taxon>
        <taxon>Candidatus Muiribacterium</taxon>
    </lineage>
</organism>
<protein>
    <recommendedName>
        <fullName evidence="9">YjgP/YjgQ family permease</fullName>
    </recommendedName>
</protein>
<feature type="transmembrane region" description="Helical" evidence="6">
    <location>
        <begin position="307"/>
        <end position="327"/>
    </location>
</feature>
<keyword evidence="5 6" id="KW-0472">Membrane</keyword>
<evidence type="ECO:0008006" key="9">
    <source>
        <dbReference type="Google" id="ProtNLM"/>
    </source>
</evidence>
<dbReference type="GO" id="GO:0043190">
    <property type="term" value="C:ATP-binding cassette (ABC) transporter complex"/>
    <property type="evidence" value="ECO:0007669"/>
    <property type="project" value="TreeGrafter"/>
</dbReference>
<evidence type="ECO:0000256" key="4">
    <source>
        <dbReference type="ARBA" id="ARBA00022989"/>
    </source>
</evidence>
<gene>
    <name evidence="7" type="ORF">C0601_07035</name>
</gene>
<keyword evidence="4 6" id="KW-1133">Transmembrane helix</keyword>
<evidence type="ECO:0000256" key="6">
    <source>
        <dbReference type="SAM" id="Phobius"/>
    </source>
</evidence>
<name>A0A2N5ZGF1_MUIH1</name>
<evidence type="ECO:0000313" key="7">
    <source>
        <dbReference type="EMBL" id="PLX17778.1"/>
    </source>
</evidence>
<evidence type="ECO:0000256" key="5">
    <source>
        <dbReference type="ARBA" id="ARBA00023136"/>
    </source>
</evidence>
<proteinExistence type="predicted"/>
<feature type="transmembrane region" description="Helical" evidence="6">
    <location>
        <begin position="12"/>
        <end position="30"/>
    </location>
</feature>
<dbReference type="AlphaFoldDB" id="A0A2N5ZGF1"/>
<feature type="transmembrane region" description="Helical" evidence="6">
    <location>
        <begin position="63"/>
        <end position="80"/>
    </location>
</feature>
<dbReference type="InterPro" id="IPR005495">
    <property type="entry name" value="LptG/LptF_permease"/>
</dbReference>
<dbReference type="PANTHER" id="PTHR33529:SF6">
    <property type="entry name" value="YJGP_YJGQ FAMILY PERMEASE"/>
    <property type="match status" value="1"/>
</dbReference>
<keyword evidence="2" id="KW-1003">Cell membrane</keyword>
<keyword evidence="3 6" id="KW-0812">Transmembrane</keyword>